<dbReference type="PATRIC" id="fig|883081.3.peg.1157"/>
<comment type="caution">
    <text evidence="6">The sequence shown here is derived from an EMBL/GenBank/DDBJ whole genome shotgun (WGS) entry which is preliminary data.</text>
</comment>
<protein>
    <recommendedName>
        <fullName evidence="2">Probable nitronate monooxygenase</fullName>
    </recommendedName>
</protein>
<dbReference type="PANTHER" id="PTHR32332">
    <property type="entry name" value="2-NITROPROPANE DIOXYGENASE"/>
    <property type="match status" value="1"/>
</dbReference>
<comment type="function">
    <text evidence="1">Nitronate monooxygenase that uses molecular oxygen to catalyze the oxidative denitrification of alkyl nitronates. Acts on propionate 3-nitronate (P3N), the presumed physiological substrate. Probably functions in the detoxification of P3N, a metabolic poison produced by plants and fungi as a defense mechanism.</text>
</comment>
<dbReference type="InterPro" id="IPR004136">
    <property type="entry name" value="NMO"/>
</dbReference>
<evidence type="ECO:0000256" key="1">
    <source>
        <dbReference type="ARBA" id="ARBA00003535"/>
    </source>
</evidence>
<evidence type="ECO:0000256" key="5">
    <source>
        <dbReference type="ARBA" id="ARBA00023002"/>
    </source>
</evidence>
<keyword evidence="4" id="KW-0288">FMN</keyword>
<dbReference type="OrthoDB" id="9778912at2"/>
<sequence length="310" mass="32161">MIDKRLTDLLGTQYPIIQGGMARISKPELVSAVSNAGGLGVLTSVGVDAAGFRADIQEIRRLTDKPFGVNLMLQLDNIPELLEVVKEEKPAIVLTGAGTPKDFAQDLQALGIKVIPVVSAVKHAKKMEALGVDAVVCEGQEAGGHIGITSTMATLPQVVQAVDIPVIAAGGIGSGQAIAAAECLGACGVQIGTLFLAAEECAISEAYRQQVIDAGDQDTIVTGISTGGRVRSVASPFLAELLSDELKGLDPKVFLERTQGSYGRAIAGEIDQGTIQAGEVAGQVKAKSTAKAIIDRLVAEYQETVAKFQS</sequence>
<dbReference type="SUPFAM" id="SSF51412">
    <property type="entry name" value="Inosine monophosphate dehydrogenase (IMPDH)"/>
    <property type="match status" value="1"/>
</dbReference>
<evidence type="ECO:0000256" key="2">
    <source>
        <dbReference type="ARBA" id="ARBA00013457"/>
    </source>
</evidence>
<gene>
    <name evidence="6" type="ORF">HMPREF9698_01157</name>
</gene>
<dbReference type="eggNOG" id="COG2070">
    <property type="taxonomic scope" value="Bacteria"/>
</dbReference>
<dbReference type="RefSeq" id="WP_003778297.1">
    <property type="nucleotide sequence ID" value="NZ_JH992959.1"/>
</dbReference>
<reference evidence="6 7" key="1">
    <citation type="submission" date="2012-09" db="EMBL/GenBank/DDBJ databases">
        <title>The Genome Sequence of Alloiococcus otitis ATCC 51267.</title>
        <authorList>
            <consortium name="The Broad Institute Genome Sequencing Platform"/>
            <person name="Earl A."/>
            <person name="Ward D."/>
            <person name="Feldgarden M."/>
            <person name="Gevers D."/>
            <person name="Huys G."/>
            <person name="Walker B."/>
            <person name="Young S.K."/>
            <person name="Zeng Q."/>
            <person name="Gargeya S."/>
            <person name="Fitzgerald M."/>
            <person name="Haas B."/>
            <person name="Abouelleil A."/>
            <person name="Alvarado L."/>
            <person name="Arachchi H.M."/>
            <person name="Berlin A.M."/>
            <person name="Chapman S.B."/>
            <person name="Goldberg J."/>
            <person name="Griggs A."/>
            <person name="Gujja S."/>
            <person name="Hansen M."/>
            <person name="Howarth C."/>
            <person name="Imamovic A."/>
            <person name="Larimer J."/>
            <person name="McCowen C."/>
            <person name="Montmayeur A."/>
            <person name="Murphy C."/>
            <person name="Neiman D."/>
            <person name="Pearson M."/>
            <person name="Priest M."/>
            <person name="Roberts A."/>
            <person name="Saif S."/>
            <person name="Shea T."/>
            <person name="Sisk P."/>
            <person name="Sykes S."/>
            <person name="Wortman J."/>
            <person name="Nusbaum C."/>
            <person name="Birren B."/>
        </authorList>
    </citation>
    <scope>NUCLEOTIDE SEQUENCE [LARGE SCALE GENOMIC DNA]</scope>
    <source>
        <strain evidence="6 7">ATCC 51267</strain>
    </source>
</reference>
<evidence type="ECO:0000256" key="3">
    <source>
        <dbReference type="ARBA" id="ARBA00022630"/>
    </source>
</evidence>
<name>K9E8A7_9LACT</name>
<dbReference type="Pfam" id="PF03060">
    <property type="entry name" value="NMO"/>
    <property type="match status" value="2"/>
</dbReference>
<evidence type="ECO:0000313" key="7">
    <source>
        <dbReference type="Proteomes" id="UP000009875"/>
    </source>
</evidence>
<dbReference type="AlphaFoldDB" id="K9E8A7"/>
<dbReference type="STRING" id="883081.HMPREF9698_01157"/>
<dbReference type="PANTHER" id="PTHR32332:SF20">
    <property type="entry name" value="2-NITROPROPANE DIOXYGENASE-LIKE PROTEIN"/>
    <property type="match status" value="1"/>
</dbReference>
<dbReference type="HOGENOM" id="CLU_038732_1_1_9"/>
<accession>K9E8A7</accession>
<proteinExistence type="predicted"/>
<evidence type="ECO:0000313" key="6">
    <source>
        <dbReference type="EMBL" id="EKU93409.1"/>
    </source>
</evidence>
<dbReference type="InterPro" id="IPR013785">
    <property type="entry name" value="Aldolase_TIM"/>
</dbReference>
<dbReference type="Proteomes" id="UP000009875">
    <property type="component" value="Unassembled WGS sequence"/>
</dbReference>
<dbReference type="CDD" id="cd04730">
    <property type="entry name" value="NPD_like"/>
    <property type="match status" value="1"/>
</dbReference>
<keyword evidence="5" id="KW-0560">Oxidoreductase</keyword>
<keyword evidence="7" id="KW-1185">Reference proteome</keyword>
<dbReference type="EMBL" id="AGXA01000021">
    <property type="protein sequence ID" value="EKU93409.1"/>
    <property type="molecule type" value="Genomic_DNA"/>
</dbReference>
<organism evidence="6 7">
    <name type="scientific">Alloiococcus otitis ATCC 51267</name>
    <dbReference type="NCBI Taxonomy" id="883081"/>
    <lineage>
        <taxon>Bacteria</taxon>
        <taxon>Bacillati</taxon>
        <taxon>Bacillota</taxon>
        <taxon>Bacilli</taxon>
        <taxon>Lactobacillales</taxon>
        <taxon>Carnobacteriaceae</taxon>
        <taxon>Alloiococcus</taxon>
    </lineage>
</organism>
<dbReference type="GO" id="GO:0018580">
    <property type="term" value="F:nitronate monooxygenase activity"/>
    <property type="evidence" value="ECO:0007669"/>
    <property type="project" value="InterPro"/>
</dbReference>
<evidence type="ECO:0000256" key="4">
    <source>
        <dbReference type="ARBA" id="ARBA00022643"/>
    </source>
</evidence>
<keyword evidence="3" id="KW-0285">Flavoprotein</keyword>
<dbReference type="Gene3D" id="3.20.20.70">
    <property type="entry name" value="Aldolase class I"/>
    <property type="match status" value="1"/>
</dbReference>